<reference evidence="3 4" key="1">
    <citation type="journal article" date="2014" name="Appl. Microbiol. Biotechnol.">
        <title>Transformable facultative thermophile Geobacillus stearothermophilus NUB3621 as a host strain for metabolic engineering.</title>
        <authorList>
            <person name="Blanchard K."/>
            <person name="Robic S."/>
            <person name="Matsumura I."/>
        </authorList>
    </citation>
    <scope>NUCLEOTIDE SEQUENCE [LARGE SCALE GENOMIC DNA]</scope>
    <source>
        <strain evidence="3 4">NUB3621</strain>
    </source>
</reference>
<protein>
    <recommendedName>
        <fullName evidence="5">Lipoprotein</fullName>
    </recommendedName>
</protein>
<evidence type="ECO:0000313" key="4">
    <source>
        <dbReference type="Proteomes" id="UP000023566"/>
    </source>
</evidence>
<keyword evidence="4" id="KW-1185">Reference proteome</keyword>
<comment type="caution">
    <text evidence="3">The sequence shown here is derived from an EMBL/GenBank/DDBJ whole genome shotgun (WGS) entry which is preliminary data.</text>
</comment>
<accession>A0ABC9VFQ9</accession>
<evidence type="ECO:0000313" key="3">
    <source>
        <dbReference type="EMBL" id="EZP77274.1"/>
    </source>
</evidence>
<dbReference type="AlphaFoldDB" id="A0ABC9VFQ9"/>
<proteinExistence type="predicted"/>
<feature type="region of interest" description="Disordered" evidence="1">
    <location>
        <begin position="26"/>
        <end position="82"/>
    </location>
</feature>
<keyword evidence="2" id="KW-0732">Signal</keyword>
<organism evidence="3 4">
    <name type="scientific">Parageobacillus genomosp. 1</name>
    <dbReference type="NCBI Taxonomy" id="1295642"/>
    <lineage>
        <taxon>Bacteria</taxon>
        <taxon>Bacillati</taxon>
        <taxon>Bacillota</taxon>
        <taxon>Bacilli</taxon>
        <taxon>Bacillales</taxon>
        <taxon>Anoxybacillaceae</taxon>
        <taxon>Parageobacillus</taxon>
    </lineage>
</organism>
<feature type="compositionally biased region" description="Basic and acidic residues" evidence="1">
    <location>
        <begin position="70"/>
        <end position="82"/>
    </location>
</feature>
<feature type="compositionally biased region" description="Polar residues" evidence="1">
    <location>
        <begin position="26"/>
        <end position="43"/>
    </location>
</feature>
<feature type="chain" id="PRO_5044828115" description="Lipoprotein" evidence="2">
    <location>
        <begin position="26"/>
        <end position="82"/>
    </location>
</feature>
<evidence type="ECO:0008006" key="5">
    <source>
        <dbReference type="Google" id="ProtNLM"/>
    </source>
</evidence>
<evidence type="ECO:0000256" key="2">
    <source>
        <dbReference type="SAM" id="SignalP"/>
    </source>
</evidence>
<feature type="compositionally biased region" description="Basic and acidic residues" evidence="1">
    <location>
        <begin position="44"/>
        <end position="60"/>
    </location>
</feature>
<name>A0ABC9VFQ9_9BACL</name>
<sequence length="82" mass="8995">MVFKTLWKLSTPVLALMLVAACNNGQDTKENMNPQEKPTNAEINTKEPASKEVTPEEKPTNGDTNSEEPTDGKTDSEESTNK</sequence>
<feature type="signal peptide" evidence="2">
    <location>
        <begin position="1"/>
        <end position="25"/>
    </location>
</feature>
<dbReference type="Proteomes" id="UP000023566">
    <property type="component" value="Chromosome"/>
</dbReference>
<dbReference type="RefSeq" id="WP_043904406.1">
    <property type="nucleotide sequence ID" value="NZ_CM002692.1"/>
</dbReference>
<evidence type="ECO:0000256" key="1">
    <source>
        <dbReference type="SAM" id="MobiDB-lite"/>
    </source>
</evidence>
<gene>
    <name evidence="3" type="ORF">H839_06524</name>
</gene>
<dbReference type="PROSITE" id="PS51257">
    <property type="entry name" value="PROKAR_LIPOPROTEIN"/>
    <property type="match status" value="1"/>
</dbReference>
<dbReference type="EMBL" id="AOTZ01000004">
    <property type="protein sequence ID" value="EZP77274.1"/>
    <property type="molecule type" value="Genomic_DNA"/>
</dbReference>